<dbReference type="InterPro" id="IPR013022">
    <property type="entry name" value="Xyl_isomerase-like_TIM-brl"/>
</dbReference>
<comment type="caution">
    <text evidence="2">The sequence shown here is derived from an EMBL/GenBank/DDBJ whole genome shotgun (WGS) entry which is preliminary data.</text>
</comment>
<dbReference type="Proteomes" id="UP000824025">
    <property type="component" value="Unassembled WGS sequence"/>
</dbReference>
<dbReference type="InterPro" id="IPR036237">
    <property type="entry name" value="Xyl_isomerase-like_sf"/>
</dbReference>
<dbReference type="GO" id="GO:0016853">
    <property type="term" value="F:isomerase activity"/>
    <property type="evidence" value="ECO:0007669"/>
    <property type="project" value="UniProtKB-KW"/>
</dbReference>
<evidence type="ECO:0000259" key="1">
    <source>
        <dbReference type="Pfam" id="PF01261"/>
    </source>
</evidence>
<proteinExistence type="predicted"/>
<sequence>MKTGVLAESFRLPFRDALRAAKKAGADGVQMYANTETVHADMTAAQIRDVRSALADEGLCATALCGDFGCNMYYTRDRAAIDREKRIMEIAKELGTDIVTTHIGVVPQENCPQRDAMHEVCGELARFADSMGGHFAVETGPETAKTLKGFLDELNSRGVSVNLDPANLVMCAGDDPAEAVRTLGAYIVHTHAKDGKMLRKTDTRRLYAPSYFGLEPESFESCVLETPLGEGDVPWARYIAALKEIGYDGWLTIERECGDDPAADIAAAAKFLKKYL</sequence>
<dbReference type="Gene3D" id="3.20.20.150">
    <property type="entry name" value="Divalent-metal-dependent TIM barrel enzymes"/>
    <property type="match status" value="1"/>
</dbReference>
<evidence type="ECO:0000313" key="3">
    <source>
        <dbReference type="Proteomes" id="UP000824025"/>
    </source>
</evidence>
<dbReference type="EMBL" id="DXCF01000023">
    <property type="protein sequence ID" value="HIZ09739.1"/>
    <property type="molecule type" value="Genomic_DNA"/>
</dbReference>
<dbReference type="InterPro" id="IPR050312">
    <property type="entry name" value="IolE/XylAMocC-like"/>
</dbReference>
<reference evidence="2" key="2">
    <citation type="submission" date="2021-04" db="EMBL/GenBank/DDBJ databases">
        <authorList>
            <person name="Gilroy R."/>
        </authorList>
    </citation>
    <scope>NUCLEOTIDE SEQUENCE</scope>
    <source>
        <strain evidence="2">CHK192-19661</strain>
    </source>
</reference>
<dbReference type="SUPFAM" id="SSF51658">
    <property type="entry name" value="Xylose isomerase-like"/>
    <property type="match status" value="1"/>
</dbReference>
<name>A0A9D2D714_9FIRM</name>
<dbReference type="PANTHER" id="PTHR12110:SF41">
    <property type="entry name" value="INOSOSE DEHYDRATASE"/>
    <property type="match status" value="1"/>
</dbReference>
<dbReference type="Pfam" id="PF01261">
    <property type="entry name" value="AP_endonuc_2"/>
    <property type="match status" value="1"/>
</dbReference>
<feature type="domain" description="Xylose isomerase-like TIM barrel" evidence="1">
    <location>
        <begin position="18"/>
        <end position="275"/>
    </location>
</feature>
<protein>
    <submittedName>
        <fullName evidence="2">Sugar phosphate isomerase/epimerase</fullName>
    </submittedName>
</protein>
<organism evidence="2 3">
    <name type="scientific">Candidatus Borkfalkia avicola</name>
    <dbReference type="NCBI Taxonomy" id="2838503"/>
    <lineage>
        <taxon>Bacteria</taxon>
        <taxon>Bacillati</taxon>
        <taxon>Bacillota</taxon>
        <taxon>Clostridia</taxon>
        <taxon>Christensenellales</taxon>
        <taxon>Christensenellaceae</taxon>
        <taxon>Candidatus Borkfalkia</taxon>
    </lineage>
</organism>
<evidence type="ECO:0000313" key="2">
    <source>
        <dbReference type="EMBL" id="HIZ09739.1"/>
    </source>
</evidence>
<gene>
    <name evidence="2" type="ORF">H9726_04535</name>
</gene>
<dbReference type="PANTHER" id="PTHR12110">
    <property type="entry name" value="HYDROXYPYRUVATE ISOMERASE"/>
    <property type="match status" value="1"/>
</dbReference>
<dbReference type="AlphaFoldDB" id="A0A9D2D714"/>
<reference evidence="2" key="1">
    <citation type="journal article" date="2021" name="PeerJ">
        <title>Extensive microbial diversity within the chicken gut microbiome revealed by metagenomics and culture.</title>
        <authorList>
            <person name="Gilroy R."/>
            <person name="Ravi A."/>
            <person name="Getino M."/>
            <person name="Pursley I."/>
            <person name="Horton D.L."/>
            <person name="Alikhan N.F."/>
            <person name="Baker D."/>
            <person name="Gharbi K."/>
            <person name="Hall N."/>
            <person name="Watson M."/>
            <person name="Adriaenssens E.M."/>
            <person name="Foster-Nyarko E."/>
            <person name="Jarju S."/>
            <person name="Secka A."/>
            <person name="Antonio M."/>
            <person name="Oren A."/>
            <person name="Chaudhuri R.R."/>
            <person name="La Ragione R."/>
            <person name="Hildebrand F."/>
            <person name="Pallen M.J."/>
        </authorList>
    </citation>
    <scope>NUCLEOTIDE SEQUENCE</scope>
    <source>
        <strain evidence="2">CHK192-19661</strain>
    </source>
</reference>
<accession>A0A9D2D714</accession>
<keyword evidence="2" id="KW-0413">Isomerase</keyword>